<dbReference type="PATRIC" id="fig|1236046.5.peg.1562"/>
<comment type="caution">
    <text evidence="11">The sequence shown here is derived from an EMBL/GenBank/DDBJ whole genome shotgun (WGS) entry which is preliminary data.</text>
</comment>
<evidence type="ECO:0000256" key="6">
    <source>
        <dbReference type="ARBA" id="ARBA00022989"/>
    </source>
</evidence>
<feature type="transmembrane region" description="Helical" evidence="9">
    <location>
        <begin position="123"/>
        <end position="141"/>
    </location>
</feature>
<accession>A0A101I8K1</accession>
<comment type="similarity">
    <text evidence="8">Belongs to the binding-protein-dependent transport system permease family. LivHM subfamily.</text>
</comment>
<feature type="transmembrane region" description="Helical" evidence="9">
    <location>
        <begin position="169"/>
        <end position="186"/>
    </location>
</feature>
<evidence type="ECO:0000256" key="4">
    <source>
        <dbReference type="ARBA" id="ARBA00022692"/>
    </source>
</evidence>
<keyword evidence="4 9" id="KW-0812">Transmembrane</keyword>
<dbReference type="Pfam" id="PF02653">
    <property type="entry name" value="BPD_transp_2"/>
    <property type="match status" value="1"/>
</dbReference>
<keyword evidence="7 9" id="KW-0472">Membrane</keyword>
<name>A0A101I8K1_9BACT</name>
<evidence type="ECO:0000256" key="8">
    <source>
        <dbReference type="ARBA" id="ARBA00037998"/>
    </source>
</evidence>
<dbReference type="PANTHER" id="PTHR11795">
    <property type="entry name" value="BRANCHED-CHAIN AMINO ACID TRANSPORT SYSTEM PERMEASE PROTEIN LIVH"/>
    <property type="match status" value="1"/>
</dbReference>
<dbReference type="InterPro" id="IPR052157">
    <property type="entry name" value="BCAA_transport_permease"/>
</dbReference>
<dbReference type="CDD" id="cd06582">
    <property type="entry name" value="TM_PBP1_LivH_like"/>
    <property type="match status" value="1"/>
</dbReference>
<proteinExistence type="inferred from homology"/>
<evidence type="ECO:0000256" key="2">
    <source>
        <dbReference type="ARBA" id="ARBA00022448"/>
    </source>
</evidence>
<dbReference type="GO" id="GO:0006865">
    <property type="term" value="P:amino acid transport"/>
    <property type="evidence" value="ECO:0007669"/>
    <property type="project" value="UniProtKB-KW"/>
</dbReference>
<dbReference type="GO" id="GO:0005886">
    <property type="term" value="C:plasma membrane"/>
    <property type="evidence" value="ECO:0007669"/>
    <property type="project" value="UniProtKB-SubCell"/>
</dbReference>
<evidence type="ECO:0000256" key="9">
    <source>
        <dbReference type="SAM" id="Phobius"/>
    </source>
</evidence>
<reference evidence="11" key="1">
    <citation type="journal article" date="2015" name="MBio">
        <title>Genome-resolved metagenomic analysis reveals roles for candidate phyla and other microbial community members in biogeochemical transformations in oil reservoirs.</title>
        <authorList>
            <person name="Hu P."/>
            <person name="Tom L."/>
            <person name="Singh A."/>
            <person name="Thomas B.C."/>
            <person name="Baker B.J."/>
            <person name="Piceno Y.M."/>
            <person name="Andersen G.L."/>
            <person name="Banfield J.F."/>
        </authorList>
    </citation>
    <scope>NUCLEOTIDE SEQUENCE [LARGE SCALE GENOMIC DNA]</scope>
    <source>
        <strain evidence="10">46_47</strain>
        <strain evidence="11">46_70</strain>
    </source>
</reference>
<reference evidence="12 13" key="2">
    <citation type="journal article" date="2015" name="MBio">
        <title>Genome-Resolved Metagenomic Analysis Reveals Roles for Candidate Phyla and Other Microbial Community Members in Biogeochemical Transformations in Oil Reservoirs.</title>
        <authorList>
            <person name="Hu P."/>
            <person name="Tom L."/>
            <person name="Singh A."/>
            <person name="Thomas B.C."/>
            <person name="Baker B.J."/>
            <person name="Piceno Y.M."/>
            <person name="Andersen G.L."/>
            <person name="Banfield J.F."/>
        </authorList>
    </citation>
    <scope>NUCLEOTIDE SEQUENCE [LARGE SCALE GENOMIC DNA]</scope>
</reference>
<dbReference type="Proteomes" id="UP000055014">
    <property type="component" value="Unassembled WGS sequence"/>
</dbReference>
<feature type="transmembrane region" description="Helical" evidence="9">
    <location>
        <begin position="17"/>
        <end position="37"/>
    </location>
</feature>
<keyword evidence="6 9" id="KW-1133">Transmembrane helix</keyword>
<feature type="transmembrane region" description="Helical" evidence="9">
    <location>
        <begin position="264"/>
        <end position="281"/>
    </location>
</feature>
<feature type="transmembrane region" description="Helical" evidence="9">
    <location>
        <begin position="287"/>
        <end position="305"/>
    </location>
</feature>
<organism evidence="11 13">
    <name type="scientific">Mesotoga infera</name>
    <dbReference type="NCBI Taxonomy" id="1236046"/>
    <lineage>
        <taxon>Bacteria</taxon>
        <taxon>Thermotogati</taxon>
        <taxon>Thermotogota</taxon>
        <taxon>Thermotogae</taxon>
        <taxon>Kosmotogales</taxon>
        <taxon>Kosmotogaceae</taxon>
        <taxon>Mesotoga</taxon>
    </lineage>
</organism>
<dbReference type="GO" id="GO:0022857">
    <property type="term" value="F:transmembrane transporter activity"/>
    <property type="evidence" value="ECO:0007669"/>
    <property type="project" value="InterPro"/>
</dbReference>
<dbReference type="AlphaFoldDB" id="A0A101I8K1"/>
<keyword evidence="5" id="KW-0029">Amino-acid transport</keyword>
<evidence type="ECO:0000313" key="13">
    <source>
        <dbReference type="Proteomes" id="UP000055014"/>
    </source>
</evidence>
<dbReference type="EMBL" id="LGGH01000117">
    <property type="protein sequence ID" value="KUK67223.1"/>
    <property type="molecule type" value="Genomic_DNA"/>
</dbReference>
<feature type="transmembrane region" description="Helical" evidence="9">
    <location>
        <begin position="207"/>
        <end position="232"/>
    </location>
</feature>
<protein>
    <submittedName>
        <fullName evidence="11">Branched-chain amino acid ABC-type transport system, permease component</fullName>
    </submittedName>
</protein>
<dbReference type="Proteomes" id="UP000054260">
    <property type="component" value="Unassembled WGS sequence"/>
</dbReference>
<dbReference type="PANTHER" id="PTHR11795:SF445">
    <property type="entry name" value="AMINO ACID ABC TRANSPORTER PERMEASE PROTEIN"/>
    <property type="match status" value="1"/>
</dbReference>
<feature type="transmembrane region" description="Helical" evidence="9">
    <location>
        <begin position="43"/>
        <end position="62"/>
    </location>
</feature>
<keyword evidence="3" id="KW-1003">Cell membrane</keyword>
<evidence type="ECO:0000256" key="3">
    <source>
        <dbReference type="ARBA" id="ARBA00022475"/>
    </source>
</evidence>
<evidence type="ECO:0000313" key="10">
    <source>
        <dbReference type="EMBL" id="KUK67223.1"/>
    </source>
</evidence>
<evidence type="ECO:0000256" key="7">
    <source>
        <dbReference type="ARBA" id="ARBA00023136"/>
    </source>
</evidence>
<evidence type="ECO:0000313" key="11">
    <source>
        <dbReference type="EMBL" id="KUK90736.1"/>
    </source>
</evidence>
<dbReference type="EMBL" id="LGGW01000022">
    <property type="protein sequence ID" value="KUK90736.1"/>
    <property type="molecule type" value="Genomic_DNA"/>
</dbReference>
<sequence>MVTDLESISFLKKHRNVFLLIAVIVVVAIWKPHAAIYGLQRGSLYSLVGLPLSLTLGVVGIMNLAHGDFLSLGIYFVYLFSTNLGMDPLLSIIPVFVLLFLLGVVIYKLTVKRVLKAGHLNQLLLTFGISMILLEAMNLIWTSRPRSVYVEYSSSSTTIAGVRFGTYELLYVLFAVAVLIALQLFLKKTRLGQATFAVGQNPRGAKIVGINTGFVYLFVFGISVAILGIAAGVMVPRFAIFPSVGAAFTMKSFCLVAMAGLGNLTGILISGIMLGVGEAIVQSIPGYAGWSDIVFFGVLITVIMIRSLRRQSL</sequence>
<gene>
    <name evidence="10" type="ORF">XD86_0849</name>
    <name evidence="11" type="ORF">XE02_0415</name>
</gene>
<dbReference type="InterPro" id="IPR001851">
    <property type="entry name" value="ABC_transp_permease"/>
</dbReference>
<evidence type="ECO:0000256" key="1">
    <source>
        <dbReference type="ARBA" id="ARBA00004651"/>
    </source>
</evidence>
<keyword evidence="2" id="KW-0813">Transport</keyword>
<evidence type="ECO:0000313" key="12">
    <source>
        <dbReference type="Proteomes" id="UP000054260"/>
    </source>
</evidence>
<feature type="transmembrane region" description="Helical" evidence="9">
    <location>
        <begin position="92"/>
        <end position="111"/>
    </location>
</feature>
<comment type="subcellular location">
    <subcellularLocation>
        <location evidence="1">Cell membrane</location>
        <topology evidence="1">Multi-pass membrane protein</topology>
    </subcellularLocation>
</comment>
<evidence type="ECO:0000256" key="5">
    <source>
        <dbReference type="ARBA" id="ARBA00022970"/>
    </source>
</evidence>